<organism evidence="1 2">
    <name type="scientific">Paramecium pentaurelia</name>
    <dbReference type="NCBI Taxonomy" id="43138"/>
    <lineage>
        <taxon>Eukaryota</taxon>
        <taxon>Sar</taxon>
        <taxon>Alveolata</taxon>
        <taxon>Ciliophora</taxon>
        <taxon>Intramacronucleata</taxon>
        <taxon>Oligohymenophorea</taxon>
        <taxon>Peniculida</taxon>
        <taxon>Parameciidae</taxon>
        <taxon>Paramecium</taxon>
    </lineage>
</organism>
<keyword evidence="2" id="KW-1185">Reference proteome</keyword>
<dbReference type="EMBL" id="CAJJDO010000016">
    <property type="protein sequence ID" value="CAD8146696.1"/>
    <property type="molecule type" value="Genomic_DNA"/>
</dbReference>
<dbReference type="OrthoDB" id="10446564at2759"/>
<name>A0A8S1T507_9CILI</name>
<proteinExistence type="predicted"/>
<reference evidence="1" key="1">
    <citation type="submission" date="2021-01" db="EMBL/GenBank/DDBJ databases">
        <authorList>
            <consortium name="Genoscope - CEA"/>
            <person name="William W."/>
        </authorList>
    </citation>
    <scope>NUCLEOTIDE SEQUENCE</scope>
</reference>
<protein>
    <submittedName>
        <fullName evidence="1">Uncharacterized protein</fullName>
    </submittedName>
</protein>
<dbReference type="Proteomes" id="UP000689195">
    <property type="component" value="Unassembled WGS sequence"/>
</dbReference>
<accession>A0A8S1T507</accession>
<comment type="caution">
    <text evidence="1">The sequence shown here is derived from an EMBL/GenBank/DDBJ whole genome shotgun (WGS) entry which is preliminary data.</text>
</comment>
<gene>
    <name evidence="1" type="ORF">PPENT_87.1.T0160006</name>
</gene>
<evidence type="ECO:0000313" key="1">
    <source>
        <dbReference type="EMBL" id="CAD8146696.1"/>
    </source>
</evidence>
<dbReference type="AlphaFoldDB" id="A0A8S1T507"/>
<evidence type="ECO:0000313" key="2">
    <source>
        <dbReference type="Proteomes" id="UP000689195"/>
    </source>
</evidence>
<sequence length="116" mass="13659">MANQKSPFVHTMIKCQRGHNYEDLIYYNDFGKRFRVSYLRDVPQKYIDDYYNCDLVNIPSKFQLSFDLLEEKIDIVKKTPYSSISNNGSHNSKELIKQLGLQNLTPTKFDKKNLIS</sequence>